<name>A0A6C0UNN8_9EURY</name>
<organism evidence="2 3">
    <name type="scientific">Halogeometricum borinquense</name>
    <dbReference type="NCBI Taxonomy" id="60847"/>
    <lineage>
        <taxon>Archaea</taxon>
        <taxon>Methanobacteriati</taxon>
        <taxon>Methanobacteriota</taxon>
        <taxon>Stenosarchaea group</taxon>
        <taxon>Halobacteria</taxon>
        <taxon>Halobacteriales</taxon>
        <taxon>Haloferacaceae</taxon>
        <taxon>Halogeometricum</taxon>
    </lineage>
</organism>
<keyword evidence="1" id="KW-0472">Membrane</keyword>
<dbReference type="GeneID" id="44081343"/>
<gene>
    <name evidence="2" type="ORF">G3I44_18040</name>
</gene>
<reference evidence="2 3" key="1">
    <citation type="submission" date="2020-02" db="EMBL/GenBank/DDBJ databases">
        <title>Whole genome sequence of Halogeometricum borinquense strain wsp4.</title>
        <authorList>
            <person name="Verma D.K."/>
            <person name="Gopal K."/>
            <person name="Prasad E.S."/>
        </authorList>
    </citation>
    <scope>NUCLEOTIDE SEQUENCE [LARGE SCALE GENOMIC DNA]</scope>
    <source>
        <strain evidence="3">wsp4</strain>
    </source>
</reference>
<protein>
    <submittedName>
        <fullName evidence="2">Teicoplanin resistance protein VanZ</fullName>
    </submittedName>
</protein>
<dbReference type="Proteomes" id="UP000465846">
    <property type="component" value="Chromosome"/>
</dbReference>
<feature type="transmembrane region" description="Helical" evidence="1">
    <location>
        <begin position="100"/>
        <end position="120"/>
    </location>
</feature>
<proteinExistence type="predicted"/>
<feature type="transmembrane region" description="Helical" evidence="1">
    <location>
        <begin position="12"/>
        <end position="30"/>
    </location>
</feature>
<keyword evidence="1" id="KW-0812">Transmembrane</keyword>
<evidence type="ECO:0000256" key="1">
    <source>
        <dbReference type="SAM" id="Phobius"/>
    </source>
</evidence>
<dbReference type="EMBL" id="CP048739">
    <property type="protein sequence ID" value="QIB76011.1"/>
    <property type="molecule type" value="Genomic_DNA"/>
</dbReference>
<accession>A0A6C0UNN8</accession>
<dbReference type="RefSeq" id="WP_163487716.1">
    <property type="nucleotide sequence ID" value="NZ_CP048739.1"/>
</dbReference>
<evidence type="ECO:0000313" key="3">
    <source>
        <dbReference type="Proteomes" id="UP000465846"/>
    </source>
</evidence>
<dbReference type="NCBIfam" id="NF037970">
    <property type="entry name" value="vanZ_1"/>
    <property type="match status" value="1"/>
</dbReference>
<dbReference type="AlphaFoldDB" id="A0A6C0UNN8"/>
<sequence>MRHQSSDSRWTAVIIGTVVLFVASVVPSPLRRHPEWKWIGPDKFLHLLGHAVYAVTLADALGRDRYTDAEAAVLAVSISTTHSLVTGQIQKYVPGRAFELADVLASLLGAVLAVFGWYVVNDPQDTPPS</sequence>
<evidence type="ECO:0000313" key="2">
    <source>
        <dbReference type="EMBL" id="QIB76011.1"/>
    </source>
</evidence>
<keyword evidence="1" id="KW-1133">Transmembrane helix</keyword>